<keyword evidence="4" id="KW-1185">Reference proteome</keyword>
<reference evidence="3" key="1">
    <citation type="submission" date="2022-04" db="EMBL/GenBank/DDBJ databases">
        <title>A functionally conserved STORR gene fusion in Papaver species that diverged 16.8 million years ago.</title>
        <authorList>
            <person name="Catania T."/>
        </authorList>
    </citation>
    <scope>NUCLEOTIDE SEQUENCE</scope>
    <source>
        <strain evidence="3">S-188037</strain>
    </source>
</reference>
<dbReference type="Proteomes" id="UP001202328">
    <property type="component" value="Unassembled WGS sequence"/>
</dbReference>
<dbReference type="AlphaFoldDB" id="A0AAD4TD21"/>
<comment type="caution">
    <text evidence="3">The sequence shown here is derived from an EMBL/GenBank/DDBJ whole genome shotgun (WGS) entry which is preliminary data.</text>
</comment>
<dbReference type="PANTHER" id="PTHR46142">
    <property type="match status" value="1"/>
</dbReference>
<evidence type="ECO:0000259" key="2">
    <source>
        <dbReference type="PROSITE" id="PS51819"/>
    </source>
</evidence>
<organism evidence="3 4">
    <name type="scientific">Papaver atlanticum</name>
    <dbReference type="NCBI Taxonomy" id="357466"/>
    <lineage>
        <taxon>Eukaryota</taxon>
        <taxon>Viridiplantae</taxon>
        <taxon>Streptophyta</taxon>
        <taxon>Embryophyta</taxon>
        <taxon>Tracheophyta</taxon>
        <taxon>Spermatophyta</taxon>
        <taxon>Magnoliopsida</taxon>
        <taxon>Ranunculales</taxon>
        <taxon>Papaveraceae</taxon>
        <taxon>Papaveroideae</taxon>
        <taxon>Papaver</taxon>
    </lineage>
</organism>
<gene>
    <name evidence="3" type="ORF">MKW98_005011</name>
</gene>
<dbReference type="InterPro" id="IPR029068">
    <property type="entry name" value="Glyas_Bleomycin-R_OHBP_Dase"/>
</dbReference>
<dbReference type="InterPro" id="IPR004360">
    <property type="entry name" value="Glyas_Fos-R_dOase_dom"/>
</dbReference>
<dbReference type="PROSITE" id="PS51819">
    <property type="entry name" value="VOC"/>
    <property type="match status" value="1"/>
</dbReference>
<dbReference type="PANTHER" id="PTHR46142:SF8">
    <property type="entry name" value="EXPRESSED PROTEIN"/>
    <property type="match status" value="1"/>
</dbReference>
<feature type="region of interest" description="Disordered" evidence="1">
    <location>
        <begin position="135"/>
        <end position="155"/>
    </location>
</feature>
<feature type="domain" description="VOC" evidence="2">
    <location>
        <begin position="8"/>
        <end position="128"/>
    </location>
</feature>
<dbReference type="EMBL" id="JAJJMB010001820">
    <property type="protein sequence ID" value="KAI3955008.1"/>
    <property type="molecule type" value="Genomic_DNA"/>
</dbReference>
<dbReference type="Pfam" id="PF00903">
    <property type="entry name" value="Glyoxalase"/>
    <property type="match status" value="1"/>
</dbReference>
<proteinExistence type="predicted"/>
<evidence type="ECO:0000256" key="1">
    <source>
        <dbReference type="SAM" id="MobiDB-lite"/>
    </source>
</evidence>
<sequence length="155" mass="17568">MLIITLVALDHISGLRKDVDKSVDFYVNILGFVQIKRPPTLDFDGAWVFNYGIGIHLVQSKEEERLPDPEHDLDPMDNHVSFQCEDMSAMELNFQERNIKYKKRTVGGGDDGAIDQICNYENLKLVSAGNIDQFRLPSDRHNPPVELNNHGSDSV</sequence>
<dbReference type="Gene3D" id="3.10.180.10">
    <property type="entry name" value="2,3-Dihydroxybiphenyl 1,2-Dioxygenase, domain 1"/>
    <property type="match status" value="1"/>
</dbReference>
<evidence type="ECO:0000313" key="4">
    <source>
        <dbReference type="Proteomes" id="UP001202328"/>
    </source>
</evidence>
<evidence type="ECO:0000313" key="3">
    <source>
        <dbReference type="EMBL" id="KAI3955008.1"/>
    </source>
</evidence>
<protein>
    <recommendedName>
        <fullName evidence="2">VOC domain-containing protein</fullName>
    </recommendedName>
</protein>
<accession>A0AAD4TD21</accession>
<dbReference type="InterPro" id="IPR037523">
    <property type="entry name" value="VOC_core"/>
</dbReference>
<name>A0AAD4TD21_9MAGN</name>
<dbReference type="SUPFAM" id="SSF54593">
    <property type="entry name" value="Glyoxalase/Bleomycin resistance protein/Dihydroxybiphenyl dioxygenase"/>
    <property type="match status" value="1"/>
</dbReference>